<proteinExistence type="predicted"/>
<sequence>MRVGFDRTVFDKHGSASAKKRKRDIHYRSALPIAVATTAMMVEGLVAVAVVAQVVITVITVDMDTAVVIMLVVMTVALVVKTVTTAALLMMQSTVTLDAVVLSLLPNYTIIPSSHNRVLKKP</sequence>
<dbReference type="Proteomes" id="UP000469452">
    <property type="component" value="Unassembled WGS sequence"/>
</dbReference>
<dbReference type="AlphaFoldDB" id="A0A6A4ZEM8"/>
<name>A0A6A4ZEM8_APHAT</name>
<reference evidence="2 3" key="1">
    <citation type="submission" date="2019-06" db="EMBL/GenBank/DDBJ databases">
        <title>Genomics analysis of Aphanomyces spp. identifies a new class of oomycete effector associated with host adaptation.</title>
        <authorList>
            <person name="Gaulin E."/>
        </authorList>
    </citation>
    <scope>NUCLEOTIDE SEQUENCE [LARGE SCALE GENOMIC DNA]</scope>
    <source>
        <strain evidence="2 3">E</strain>
    </source>
</reference>
<accession>A0A6A4ZEM8</accession>
<organism evidence="2 3">
    <name type="scientific">Aphanomyces astaci</name>
    <name type="common">Crayfish plague agent</name>
    <dbReference type="NCBI Taxonomy" id="112090"/>
    <lineage>
        <taxon>Eukaryota</taxon>
        <taxon>Sar</taxon>
        <taxon>Stramenopiles</taxon>
        <taxon>Oomycota</taxon>
        <taxon>Saprolegniomycetes</taxon>
        <taxon>Saprolegniales</taxon>
        <taxon>Verrucalvaceae</taxon>
        <taxon>Aphanomyces</taxon>
    </lineage>
</organism>
<dbReference type="EMBL" id="VJMI01018613">
    <property type="protein sequence ID" value="KAF0710066.1"/>
    <property type="molecule type" value="Genomic_DNA"/>
</dbReference>
<evidence type="ECO:0000256" key="1">
    <source>
        <dbReference type="SAM" id="Phobius"/>
    </source>
</evidence>
<feature type="transmembrane region" description="Helical" evidence="1">
    <location>
        <begin position="65"/>
        <end position="89"/>
    </location>
</feature>
<keyword evidence="1" id="KW-0472">Membrane</keyword>
<protein>
    <submittedName>
        <fullName evidence="2">Uncharacterized protein</fullName>
    </submittedName>
</protein>
<comment type="caution">
    <text evidence="2">The sequence shown here is derived from an EMBL/GenBank/DDBJ whole genome shotgun (WGS) entry which is preliminary data.</text>
</comment>
<gene>
    <name evidence="2" type="ORF">AaE_012674</name>
</gene>
<evidence type="ECO:0000313" key="3">
    <source>
        <dbReference type="Proteomes" id="UP000469452"/>
    </source>
</evidence>
<keyword evidence="1" id="KW-1133">Transmembrane helix</keyword>
<feature type="transmembrane region" description="Helical" evidence="1">
    <location>
        <begin position="30"/>
        <end position="59"/>
    </location>
</feature>
<evidence type="ECO:0000313" key="2">
    <source>
        <dbReference type="EMBL" id="KAF0710066.1"/>
    </source>
</evidence>
<keyword evidence="1" id="KW-0812">Transmembrane</keyword>